<evidence type="ECO:0000313" key="1">
    <source>
        <dbReference type="EMBL" id="KIK23686.1"/>
    </source>
</evidence>
<organism evidence="1 2">
    <name type="scientific">Pisolithus microcarpus 441</name>
    <dbReference type="NCBI Taxonomy" id="765257"/>
    <lineage>
        <taxon>Eukaryota</taxon>
        <taxon>Fungi</taxon>
        <taxon>Dikarya</taxon>
        <taxon>Basidiomycota</taxon>
        <taxon>Agaricomycotina</taxon>
        <taxon>Agaricomycetes</taxon>
        <taxon>Agaricomycetidae</taxon>
        <taxon>Boletales</taxon>
        <taxon>Sclerodermatineae</taxon>
        <taxon>Pisolithaceae</taxon>
        <taxon>Pisolithus</taxon>
    </lineage>
</organism>
<reference evidence="2" key="2">
    <citation type="submission" date="2015-01" db="EMBL/GenBank/DDBJ databases">
        <title>Evolutionary Origins and Diversification of the Mycorrhizal Mutualists.</title>
        <authorList>
            <consortium name="DOE Joint Genome Institute"/>
            <consortium name="Mycorrhizal Genomics Consortium"/>
            <person name="Kohler A."/>
            <person name="Kuo A."/>
            <person name="Nagy L.G."/>
            <person name="Floudas D."/>
            <person name="Copeland A."/>
            <person name="Barry K.W."/>
            <person name="Cichocki N."/>
            <person name="Veneault-Fourrey C."/>
            <person name="LaButti K."/>
            <person name="Lindquist E.A."/>
            <person name="Lipzen A."/>
            <person name="Lundell T."/>
            <person name="Morin E."/>
            <person name="Murat C."/>
            <person name="Riley R."/>
            <person name="Ohm R."/>
            <person name="Sun H."/>
            <person name="Tunlid A."/>
            <person name="Henrissat B."/>
            <person name="Grigoriev I.V."/>
            <person name="Hibbett D.S."/>
            <person name="Martin F."/>
        </authorList>
    </citation>
    <scope>NUCLEOTIDE SEQUENCE [LARGE SCALE GENOMIC DNA]</scope>
    <source>
        <strain evidence="2">441</strain>
    </source>
</reference>
<accession>A0A0C9Z3K8</accession>
<sequence>MHSSRLLVICSASSVSPLHCVRGNLEDVSQGTETPNDGQVLSLKELEGRVMIQCLCNAIREYRIDNRISEYSNFSLTLW</sequence>
<name>A0A0C9Z3K8_9AGAM</name>
<protein>
    <submittedName>
        <fullName evidence="1">Uncharacterized protein</fullName>
    </submittedName>
</protein>
<dbReference type="EMBL" id="KN833724">
    <property type="protein sequence ID" value="KIK23686.1"/>
    <property type="molecule type" value="Genomic_DNA"/>
</dbReference>
<evidence type="ECO:0000313" key="2">
    <source>
        <dbReference type="Proteomes" id="UP000054018"/>
    </source>
</evidence>
<dbReference type="Proteomes" id="UP000054018">
    <property type="component" value="Unassembled WGS sequence"/>
</dbReference>
<reference evidence="1 2" key="1">
    <citation type="submission" date="2014-04" db="EMBL/GenBank/DDBJ databases">
        <authorList>
            <consortium name="DOE Joint Genome Institute"/>
            <person name="Kuo A."/>
            <person name="Kohler A."/>
            <person name="Costa M.D."/>
            <person name="Nagy L.G."/>
            <person name="Floudas D."/>
            <person name="Copeland A."/>
            <person name="Barry K.W."/>
            <person name="Cichocki N."/>
            <person name="Veneault-Fourrey C."/>
            <person name="LaButti K."/>
            <person name="Lindquist E.A."/>
            <person name="Lipzen A."/>
            <person name="Lundell T."/>
            <person name="Morin E."/>
            <person name="Murat C."/>
            <person name="Sun H."/>
            <person name="Tunlid A."/>
            <person name="Henrissat B."/>
            <person name="Grigoriev I.V."/>
            <person name="Hibbett D.S."/>
            <person name="Martin F."/>
            <person name="Nordberg H.P."/>
            <person name="Cantor M.N."/>
            <person name="Hua S.X."/>
        </authorList>
    </citation>
    <scope>NUCLEOTIDE SEQUENCE [LARGE SCALE GENOMIC DNA]</scope>
    <source>
        <strain evidence="1 2">441</strain>
    </source>
</reference>
<gene>
    <name evidence="1" type="ORF">PISMIDRAFT_679145</name>
</gene>
<proteinExistence type="predicted"/>
<dbReference type="HOGENOM" id="CLU_2606938_0_0_1"/>
<dbReference type="AlphaFoldDB" id="A0A0C9Z3K8"/>
<keyword evidence="2" id="KW-1185">Reference proteome</keyword>